<dbReference type="GO" id="GO:0009986">
    <property type="term" value="C:cell surface"/>
    <property type="evidence" value="ECO:0007669"/>
    <property type="project" value="UniProtKB-SubCell"/>
</dbReference>
<keyword evidence="2" id="KW-0178">Competence</keyword>
<dbReference type="EMBL" id="FOHA01000017">
    <property type="protein sequence ID" value="SES01453.1"/>
    <property type="molecule type" value="Genomic_DNA"/>
</dbReference>
<dbReference type="GO" id="GO:0030420">
    <property type="term" value="P:establishment of competence for transformation"/>
    <property type="evidence" value="ECO:0007669"/>
    <property type="project" value="UniProtKB-KW"/>
</dbReference>
<dbReference type="Pfam" id="PF15980">
    <property type="entry name" value="ComGF"/>
    <property type="match status" value="1"/>
</dbReference>
<evidence type="ECO:0000256" key="1">
    <source>
        <dbReference type="ARBA" id="ARBA00004241"/>
    </source>
</evidence>
<dbReference type="RefSeq" id="WP_143047362.1">
    <property type="nucleotide sequence ID" value="NZ_FOHA01000017.1"/>
</dbReference>
<accession>A0A1H9TXG6</accession>
<evidence type="ECO:0000313" key="4">
    <source>
        <dbReference type="EMBL" id="SES01453.1"/>
    </source>
</evidence>
<dbReference type="OrthoDB" id="2135987at2"/>
<sequence length="167" mass="19620">MYKSQMKQLFLMCQSSLNKMTQQGFTLLETIVASAIFLLIVTLMQLMLTQYQQFETRLYEDRQIEWHAFLIATEKELQGAKDIHCTSQKITFLSKQNKSFLYEVKGNMIRKRTDKGGHQPVLLNVQSVTFSQQNQKILIRVTFDHDKTYRGEIYLQANQQATKKLQE</sequence>
<keyword evidence="5" id="KW-1185">Reference proteome</keyword>
<dbReference type="InterPro" id="IPR016977">
    <property type="entry name" value="ComGF"/>
</dbReference>
<dbReference type="AlphaFoldDB" id="A0A1H9TXG6"/>
<keyword evidence="3" id="KW-0472">Membrane</keyword>
<protein>
    <submittedName>
        <fullName evidence="4">Competence protein ComGF</fullName>
    </submittedName>
</protein>
<proteinExistence type="predicted"/>
<dbReference type="NCBIfam" id="NF041002">
    <property type="entry name" value="pilin_ComGF"/>
    <property type="match status" value="1"/>
</dbReference>
<evidence type="ECO:0000256" key="3">
    <source>
        <dbReference type="SAM" id="Phobius"/>
    </source>
</evidence>
<keyword evidence="3" id="KW-1133">Transmembrane helix</keyword>
<name>A0A1H9TXG6_9LACT</name>
<comment type="subcellular location">
    <subcellularLocation>
        <location evidence="1">Cell surface</location>
    </subcellularLocation>
</comment>
<reference evidence="4 5" key="1">
    <citation type="submission" date="2016-10" db="EMBL/GenBank/DDBJ databases">
        <authorList>
            <person name="de Groot N.N."/>
        </authorList>
    </citation>
    <scope>NUCLEOTIDE SEQUENCE [LARGE SCALE GENOMIC DNA]</scope>
    <source>
        <strain evidence="4 5">DSM 13760</strain>
    </source>
</reference>
<dbReference type="STRING" id="142588.SAMN04488559_11728"/>
<feature type="transmembrane region" description="Helical" evidence="3">
    <location>
        <begin position="25"/>
        <end position="48"/>
    </location>
</feature>
<dbReference type="Proteomes" id="UP000198948">
    <property type="component" value="Unassembled WGS sequence"/>
</dbReference>
<dbReference type="PROSITE" id="PS00409">
    <property type="entry name" value="PROKAR_NTER_METHYL"/>
    <property type="match status" value="1"/>
</dbReference>
<evidence type="ECO:0000313" key="5">
    <source>
        <dbReference type="Proteomes" id="UP000198948"/>
    </source>
</evidence>
<organism evidence="4 5">
    <name type="scientific">Isobaculum melis</name>
    <dbReference type="NCBI Taxonomy" id="142588"/>
    <lineage>
        <taxon>Bacteria</taxon>
        <taxon>Bacillati</taxon>
        <taxon>Bacillota</taxon>
        <taxon>Bacilli</taxon>
        <taxon>Lactobacillales</taxon>
        <taxon>Carnobacteriaceae</taxon>
        <taxon>Isobaculum</taxon>
    </lineage>
</organism>
<keyword evidence="3" id="KW-0812">Transmembrane</keyword>
<dbReference type="Pfam" id="PF07963">
    <property type="entry name" value="N_methyl"/>
    <property type="match status" value="1"/>
</dbReference>
<dbReference type="InterPro" id="IPR012902">
    <property type="entry name" value="N_methyl_site"/>
</dbReference>
<dbReference type="NCBIfam" id="TIGR02532">
    <property type="entry name" value="IV_pilin_GFxxxE"/>
    <property type="match status" value="1"/>
</dbReference>
<gene>
    <name evidence="4" type="ORF">SAMN04488559_11728</name>
</gene>
<evidence type="ECO:0000256" key="2">
    <source>
        <dbReference type="ARBA" id="ARBA00023287"/>
    </source>
</evidence>